<dbReference type="GO" id="GO:0043565">
    <property type="term" value="F:sequence-specific DNA binding"/>
    <property type="evidence" value="ECO:0007669"/>
    <property type="project" value="InterPro"/>
</dbReference>
<dbReference type="SUPFAM" id="SSF48295">
    <property type="entry name" value="TrpR-like"/>
    <property type="match status" value="1"/>
</dbReference>
<keyword evidence="2" id="KW-1185">Reference proteome</keyword>
<dbReference type="AlphaFoldDB" id="A0A1Y2K8H1"/>
<protein>
    <submittedName>
        <fullName evidence="1">Putative transposase</fullName>
    </submittedName>
</protein>
<sequence length="63" mass="6932">MALDAIRRELTLSELATKHGIHPTPVTKWEKAAMEGMAGIFPCPPPESLTKIAARKCMNSMPR</sequence>
<dbReference type="Proteomes" id="UP000194003">
    <property type="component" value="Unassembled WGS sequence"/>
</dbReference>
<reference evidence="1 2" key="1">
    <citation type="journal article" date="2016" name="BMC Genomics">
        <title>Combined genomic and structural analyses of a cultured magnetotactic bacterium reveals its niche adaptation to a dynamic environment.</title>
        <authorList>
            <person name="Araujo A.C."/>
            <person name="Morillo V."/>
            <person name="Cypriano J."/>
            <person name="Teixeira L.C."/>
            <person name="Leao P."/>
            <person name="Lyra S."/>
            <person name="Almeida L.G."/>
            <person name="Bazylinski D.A."/>
            <person name="Vasconcellos A.T."/>
            <person name="Abreu F."/>
            <person name="Lins U."/>
        </authorList>
    </citation>
    <scope>NUCLEOTIDE SEQUENCE [LARGE SCALE GENOMIC DNA]</scope>
    <source>
        <strain evidence="1 2">IT-1</strain>
    </source>
</reference>
<comment type="caution">
    <text evidence="1">The sequence shown here is derived from an EMBL/GenBank/DDBJ whole genome shotgun (WGS) entry which is preliminary data.</text>
</comment>
<gene>
    <name evidence="1" type="ORF">MAIT1_00120</name>
</gene>
<dbReference type="EMBL" id="LVJN01000015">
    <property type="protein sequence ID" value="OSM06982.1"/>
    <property type="molecule type" value="Genomic_DNA"/>
</dbReference>
<accession>A0A1Y2K8H1</accession>
<dbReference type="STRING" id="1434232.MAIT1_00120"/>
<evidence type="ECO:0000313" key="1">
    <source>
        <dbReference type="EMBL" id="OSM06982.1"/>
    </source>
</evidence>
<evidence type="ECO:0000313" key="2">
    <source>
        <dbReference type="Proteomes" id="UP000194003"/>
    </source>
</evidence>
<name>A0A1Y2K8H1_9PROT</name>
<dbReference type="InterPro" id="IPR010921">
    <property type="entry name" value="Trp_repressor/repl_initiator"/>
</dbReference>
<organism evidence="1 2">
    <name type="scientific">Magnetofaba australis IT-1</name>
    <dbReference type="NCBI Taxonomy" id="1434232"/>
    <lineage>
        <taxon>Bacteria</taxon>
        <taxon>Pseudomonadati</taxon>
        <taxon>Pseudomonadota</taxon>
        <taxon>Magnetococcia</taxon>
        <taxon>Magnetococcales</taxon>
        <taxon>Magnetococcaceae</taxon>
        <taxon>Magnetofaba</taxon>
    </lineage>
</organism>
<proteinExistence type="predicted"/>